<sequence length="52" mass="6149">MKAEMLTQEHRDLVKNCQSPGFTTLLQEKSFNFTIKVAGYMHWEPFPMMRVT</sequence>
<gene>
    <name evidence="1" type="ORF">METZ01_LOCUS370854</name>
</gene>
<dbReference type="EMBL" id="UINC01134449">
    <property type="protein sequence ID" value="SVD18000.1"/>
    <property type="molecule type" value="Genomic_DNA"/>
</dbReference>
<accession>A0A382T782</accession>
<protein>
    <submittedName>
        <fullName evidence="1">Uncharacterized protein</fullName>
    </submittedName>
</protein>
<proteinExistence type="predicted"/>
<name>A0A382T782_9ZZZZ</name>
<evidence type="ECO:0000313" key="1">
    <source>
        <dbReference type="EMBL" id="SVD18000.1"/>
    </source>
</evidence>
<reference evidence="1" key="1">
    <citation type="submission" date="2018-05" db="EMBL/GenBank/DDBJ databases">
        <authorList>
            <person name="Lanie J.A."/>
            <person name="Ng W.-L."/>
            <person name="Kazmierczak K.M."/>
            <person name="Andrzejewski T.M."/>
            <person name="Davidsen T.M."/>
            <person name="Wayne K.J."/>
            <person name="Tettelin H."/>
            <person name="Glass J.I."/>
            <person name="Rusch D."/>
            <person name="Podicherti R."/>
            <person name="Tsui H.-C.T."/>
            <person name="Winkler M.E."/>
        </authorList>
    </citation>
    <scope>NUCLEOTIDE SEQUENCE</scope>
</reference>
<dbReference type="AlphaFoldDB" id="A0A382T782"/>
<organism evidence="1">
    <name type="scientific">marine metagenome</name>
    <dbReference type="NCBI Taxonomy" id="408172"/>
    <lineage>
        <taxon>unclassified sequences</taxon>
        <taxon>metagenomes</taxon>
        <taxon>ecological metagenomes</taxon>
    </lineage>
</organism>